<dbReference type="PANTHER" id="PTHR14493:SF50">
    <property type="entry name" value="RING FINGER PROTEIN UNKEMPT"/>
    <property type="match status" value="1"/>
</dbReference>
<protein>
    <recommendedName>
        <fullName evidence="6">C3H1-type domain-containing protein</fullName>
    </recommendedName>
</protein>
<evidence type="ECO:0000259" key="6">
    <source>
        <dbReference type="PROSITE" id="PS50103"/>
    </source>
</evidence>
<dbReference type="InterPro" id="IPR057444">
    <property type="entry name" value="Znf-CCCH_AtC3H23-like"/>
</dbReference>
<feature type="domain" description="C3H1-type" evidence="6">
    <location>
        <begin position="82"/>
        <end position="110"/>
    </location>
</feature>
<evidence type="ECO:0000256" key="3">
    <source>
        <dbReference type="ARBA" id="ARBA00022833"/>
    </source>
</evidence>
<keyword evidence="4" id="KW-0238">DNA-binding</keyword>
<dbReference type="PROSITE" id="PS50103">
    <property type="entry name" value="ZF_C3H1"/>
    <property type="match status" value="1"/>
</dbReference>
<evidence type="ECO:0000256" key="4">
    <source>
        <dbReference type="ARBA" id="ARBA00023125"/>
    </source>
</evidence>
<evidence type="ECO:0000313" key="8">
    <source>
        <dbReference type="Proteomes" id="UP000256970"/>
    </source>
</evidence>
<proteinExistence type="predicted"/>
<keyword evidence="8" id="KW-1185">Reference proteome</keyword>
<dbReference type="Pfam" id="PF25512">
    <property type="entry name" value="zf-CCCH_AtC3H23"/>
    <property type="match status" value="1"/>
</dbReference>
<dbReference type="Proteomes" id="UP000256970">
    <property type="component" value="Unassembled WGS sequence"/>
</dbReference>
<dbReference type="InterPro" id="IPR045234">
    <property type="entry name" value="Unkempt-like"/>
</dbReference>
<organism evidence="7 8">
    <name type="scientific">Tetradesmus obliquus</name>
    <name type="common">Green alga</name>
    <name type="synonym">Acutodesmus obliquus</name>
    <dbReference type="NCBI Taxonomy" id="3088"/>
    <lineage>
        <taxon>Eukaryota</taxon>
        <taxon>Viridiplantae</taxon>
        <taxon>Chlorophyta</taxon>
        <taxon>core chlorophytes</taxon>
        <taxon>Chlorophyceae</taxon>
        <taxon>CS clade</taxon>
        <taxon>Sphaeropleales</taxon>
        <taxon>Scenedesmaceae</taxon>
        <taxon>Tetradesmus</taxon>
    </lineage>
</organism>
<dbReference type="GO" id="GO:0003677">
    <property type="term" value="F:DNA binding"/>
    <property type="evidence" value="ECO:0007669"/>
    <property type="project" value="UniProtKB-KW"/>
</dbReference>
<dbReference type="PANTHER" id="PTHR14493">
    <property type="entry name" value="UNKEMPT FAMILY MEMBER"/>
    <property type="match status" value="1"/>
</dbReference>
<keyword evidence="1 5" id="KW-0479">Metal-binding</keyword>
<dbReference type="Gene3D" id="3.30.1370.210">
    <property type="match status" value="1"/>
</dbReference>
<dbReference type="InterPro" id="IPR000571">
    <property type="entry name" value="Znf_CCCH"/>
</dbReference>
<name>A0A383W389_TETOB</name>
<dbReference type="EMBL" id="FNXT01001055">
    <property type="protein sequence ID" value="SZX71494.1"/>
    <property type="molecule type" value="Genomic_DNA"/>
</dbReference>
<gene>
    <name evidence="7" type="ORF">BQ4739_LOCUS11634</name>
</gene>
<accession>A0A383W389</accession>
<keyword evidence="2 5" id="KW-0863">Zinc-finger</keyword>
<evidence type="ECO:0000256" key="5">
    <source>
        <dbReference type="PROSITE-ProRule" id="PRU00723"/>
    </source>
</evidence>
<evidence type="ECO:0000256" key="2">
    <source>
        <dbReference type="ARBA" id="ARBA00022771"/>
    </source>
</evidence>
<evidence type="ECO:0000313" key="7">
    <source>
        <dbReference type="EMBL" id="SZX71494.1"/>
    </source>
</evidence>
<evidence type="ECO:0000256" key="1">
    <source>
        <dbReference type="ARBA" id="ARBA00022723"/>
    </source>
</evidence>
<sequence length="444" mass="48255">MSTIQLRSDAVAQHQHQVASLLQDNGLINEYNEKDGMFDQDSYRMALFKVLPCQKQTQHDWSCCPYAHPNERSRRRCLMVQPYLARVCPDMQTKGECPRGEGCAMTHSMFEYWMHPQRYRTKMCREGAECPRHYCFFAHSPDQLRKASHAAKGLQLLQPASNSSSRRGPPSVTPSTVLAAAQQQHLACDVGAAVLSSQGSGKQAAVMQMAMQWQQQQQQQQQQVLHPASMLDGSGAMAGMSPMQQQQQLVLPASMFQGSLPMAGMLPLQQQQQQQFFVAPQASQQPSVTMQAQQQQQLGQLLQVVSQPGSLLPQFAQQAQQGIPGALTGSAAGTANSGQLLALMPPQQRQVLPSLNGVSAFAANSACMDDGRLQLLQASLQQQQQQQLSEAVSVNFFGNAGAAQQLPLSGLAGGLGPLSGQTQSGLWQQAADQSLGMPSVPLFQ</sequence>
<keyword evidence="3 5" id="KW-0862">Zinc</keyword>
<dbReference type="GO" id="GO:0008270">
    <property type="term" value="F:zinc ion binding"/>
    <property type="evidence" value="ECO:0007669"/>
    <property type="project" value="UniProtKB-KW"/>
</dbReference>
<reference evidence="7 8" key="1">
    <citation type="submission" date="2016-10" db="EMBL/GenBank/DDBJ databases">
        <authorList>
            <person name="Cai Z."/>
        </authorList>
    </citation>
    <scope>NUCLEOTIDE SEQUENCE [LARGE SCALE GENOMIC DNA]</scope>
</reference>
<feature type="zinc finger region" description="C3H1-type" evidence="5">
    <location>
        <begin position="82"/>
        <end position="110"/>
    </location>
</feature>
<dbReference type="AlphaFoldDB" id="A0A383W389"/>